<comment type="caution">
    <text evidence="5">The sequence shown here is derived from an EMBL/GenBank/DDBJ whole genome shotgun (WGS) entry which is preliminary data.</text>
</comment>
<dbReference type="Gene3D" id="1.25.40.10">
    <property type="entry name" value="Tetratricopeptide repeat domain"/>
    <property type="match status" value="1"/>
</dbReference>
<keyword evidence="6" id="KW-1185">Reference proteome</keyword>
<dbReference type="SMART" id="SM00862">
    <property type="entry name" value="Trans_reg_C"/>
    <property type="match status" value="1"/>
</dbReference>
<gene>
    <name evidence="5" type="ORF">ACFPIJ_24715</name>
</gene>
<evidence type="ECO:0000259" key="3">
    <source>
        <dbReference type="SMART" id="SM00862"/>
    </source>
</evidence>
<dbReference type="InterPro" id="IPR001867">
    <property type="entry name" value="OmpR/PhoB-type_DNA-bd"/>
</dbReference>
<feature type="domain" description="OmpR/PhoB-type" evidence="3">
    <location>
        <begin position="13"/>
        <end position="81"/>
    </location>
</feature>
<evidence type="ECO:0000256" key="2">
    <source>
        <dbReference type="ARBA" id="ARBA00023125"/>
    </source>
</evidence>
<protein>
    <submittedName>
        <fullName evidence="5">BTAD domain-containing putative transcriptional regulator</fullName>
    </submittedName>
</protein>
<dbReference type="Gene3D" id="1.10.10.10">
    <property type="entry name" value="Winged helix-like DNA-binding domain superfamily/Winged helix DNA-binding domain"/>
    <property type="match status" value="1"/>
</dbReference>
<name>A0ABV9VZ50_9ACTN</name>
<keyword evidence="2" id="KW-0238">DNA-binding</keyword>
<dbReference type="PANTHER" id="PTHR47691:SF3">
    <property type="entry name" value="HTH-TYPE TRANSCRIPTIONAL REGULATOR RV0890C-RELATED"/>
    <property type="match status" value="1"/>
</dbReference>
<dbReference type="RefSeq" id="WP_380117637.1">
    <property type="nucleotide sequence ID" value="NZ_JBHSIU010000029.1"/>
</dbReference>
<evidence type="ECO:0000259" key="4">
    <source>
        <dbReference type="SMART" id="SM01043"/>
    </source>
</evidence>
<dbReference type="InterPro" id="IPR011990">
    <property type="entry name" value="TPR-like_helical_dom_sf"/>
</dbReference>
<dbReference type="InterPro" id="IPR027417">
    <property type="entry name" value="P-loop_NTPase"/>
</dbReference>
<evidence type="ECO:0000256" key="1">
    <source>
        <dbReference type="ARBA" id="ARBA00005820"/>
    </source>
</evidence>
<dbReference type="InterPro" id="IPR005158">
    <property type="entry name" value="BTAD"/>
</dbReference>
<dbReference type="Pfam" id="PF03704">
    <property type="entry name" value="BTAD"/>
    <property type="match status" value="1"/>
</dbReference>
<sequence length="1025" mass="107777">MRVTTLGELTVDGRPVKGARLAAMVRALIDARGRAVSVGALVDAVWDADPPDDAPGAVQALVSRARRLGLAVTAAPGGYLVPVEAVEVDVVVGRALLDHGRRALDRGDPDAAAAAAREARALFPEAPDLDDPAGPAQLFAETAGLAAQAALAAGRPADDADLRRLVAHRPPHEPSAVLLVRILAAQGRDAEALEMVERLRADLADGYGADPSPAVAAAHVALLRGELTPRPAPKTALPAGWRRAMTPLVGREQDVAAVLAALETAPLVTVVAAGGAGKTRLAAEVARRVVAGGRAVHVVELAGVRTSAEVLPAVLAAVSGPDSGVGRAEWRSAGSGERLALVVPELHGLLVLDNCEHVLEAAAGAAAELLAAPDLAVLATSRAPLSLPGEVVHRLGTLPDAAALDLLAARVRAGGATPGDPDAALELCHRLDNLPLALELAAARLRHMPIDDVLAGLADRFGLLDDALRGLPDRHASLWAMVDWSRELLGADDRELLERLAVIPAPFTASLAGAVAGGRDVRRGLAVLVEQSLLSLEAGEDGVPRYRMLETVREYGEVRLDAAGTRDAAVGGLVRWAARLAARLAAAFLTPDQLPAFRECGLEQDNLIAALRWALAREDDAAAVDVMTALAHLWTVRGLHPEVITWTLRVFRVDDPAAQQRSALLRGDPAVNAERATWLCLFTGLNAFVVDTPRLFALVLKVLRAFGPRSHEVSTRAWTLASSLRALSSSDLDAAVLAAGDLVGNPDRYVQGFGLYFRALMHENRGDLARSVADATLAYQRFEEVGDHWGMGTTAQTIGGRGGPDAQEWLRRSERHMDLLGAAQDLGSIRVQLDARLAFAGDTAAADRLRVVAQAPGTQEMDAGLADLVLGQLALVHGDHAEAEARADRVLAVLEGIEINVPQVRVLYRSCVAVLLLRLSVSSQRADGLLRQALDEALSTYDIPVFGVLTLAGSTFAAHRGAPSAAELWALGLRLGGNVELLFPDGAGTPPAGEDVWNWHERPVTEATDRVRALMSDLLAVGRQG</sequence>
<comment type="similarity">
    <text evidence="1">Belongs to the AfsR/DnrI/RedD regulatory family.</text>
</comment>
<feature type="domain" description="Bacterial transcriptional activator" evidence="4">
    <location>
        <begin position="88"/>
        <end position="223"/>
    </location>
</feature>
<dbReference type="Gene3D" id="3.40.50.300">
    <property type="entry name" value="P-loop containing nucleotide triphosphate hydrolases"/>
    <property type="match status" value="1"/>
</dbReference>
<dbReference type="SUPFAM" id="SSF52540">
    <property type="entry name" value="P-loop containing nucleoside triphosphate hydrolases"/>
    <property type="match status" value="1"/>
</dbReference>
<dbReference type="EMBL" id="JBHSIU010000029">
    <property type="protein sequence ID" value="MFC5001029.1"/>
    <property type="molecule type" value="Genomic_DNA"/>
</dbReference>
<dbReference type="SMART" id="SM01043">
    <property type="entry name" value="BTAD"/>
    <property type="match status" value="1"/>
</dbReference>
<organism evidence="5 6">
    <name type="scientific">Dactylosporangium cerinum</name>
    <dbReference type="NCBI Taxonomy" id="1434730"/>
    <lineage>
        <taxon>Bacteria</taxon>
        <taxon>Bacillati</taxon>
        <taxon>Actinomycetota</taxon>
        <taxon>Actinomycetes</taxon>
        <taxon>Micromonosporales</taxon>
        <taxon>Micromonosporaceae</taxon>
        <taxon>Dactylosporangium</taxon>
    </lineage>
</organism>
<dbReference type="PANTHER" id="PTHR47691">
    <property type="entry name" value="REGULATOR-RELATED"/>
    <property type="match status" value="1"/>
</dbReference>
<reference evidence="6" key="1">
    <citation type="journal article" date="2019" name="Int. J. Syst. Evol. Microbiol.">
        <title>The Global Catalogue of Microorganisms (GCM) 10K type strain sequencing project: providing services to taxonomists for standard genome sequencing and annotation.</title>
        <authorList>
            <consortium name="The Broad Institute Genomics Platform"/>
            <consortium name="The Broad Institute Genome Sequencing Center for Infectious Disease"/>
            <person name="Wu L."/>
            <person name="Ma J."/>
        </authorList>
    </citation>
    <scope>NUCLEOTIDE SEQUENCE [LARGE SCALE GENOMIC DNA]</scope>
    <source>
        <strain evidence="6">CGMCC 4.7152</strain>
    </source>
</reference>
<proteinExistence type="inferred from homology"/>
<dbReference type="InterPro" id="IPR036388">
    <property type="entry name" value="WH-like_DNA-bd_sf"/>
</dbReference>
<evidence type="ECO:0000313" key="6">
    <source>
        <dbReference type="Proteomes" id="UP001595912"/>
    </source>
</evidence>
<accession>A0ABV9VZ50</accession>
<dbReference type="Pfam" id="PF25872">
    <property type="entry name" value="HTH_77"/>
    <property type="match status" value="1"/>
</dbReference>
<dbReference type="Proteomes" id="UP001595912">
    <property type="component" value="Unassembled WGS sequence"/>
</dbReference>
<dbReference type="InterPro" id="IPR058852">
    <property type="entry name" value="HTH_77"/>
</dbReference>
<evidence type="ECO:0000313" key="5">
    <source>
        <dbReference type="EMBL" id="MFC5001029.1"/>
    </source>
</evidence>
<dbReference type="SUPFAM" id="SSF48452">
    <property type="entry name" value="TPR-like"/>
    <property type="match status" value="1"/>
</dbReference>